<dbReference type="InterPro" id="IPR003593">
    <property type="entry name" value="AAA+_ATPase"/>
</dbReference>
<dbReference type="GO" id="GO:0003688">
    <property type="term" value="F:DNA replication origin binding"/>
    <property type="evidence" value="ECO:0007669"/>
    <property type="project" value="TreeGrafter"/>
</dbReference>
<dbReference type="STRING" id="280699.M1VFL0"/>
<dbReference type="GO" id="GO:0033314">
    <property type="term" value="P:mitotic DNA replication checkpoint signaling"/>
    <property type="evidence" value="ECO:0007669"/>
    <property type="project" value="TreeGrafter"/>
</dbReference>
<evidence type="ECO:0000313" key="5">
    <source>
        <dbReference type="Proteomes" id="UP000007014"/>
    </source>
</evidence>
<dbReference type="InterPro" id="IPR050311">
    <property type="entry name" value="ORC1/CDC6"/>
</dbReference>
<dbReference type="eggNOG" id="KOG2227">
    <property type="taxonomic scope" value="Eukaryota"/>
</dbReference>
<dbReference type="EMBL" id="AP006487">
    <property type="protein sequence ID" value="BAM79308.1"/>
    <property type="molecule type" value="Genomic_DNA"/>
</dbReference>
<dbReference type="GeneID" id="16992857"/>
<dbReference type="Proteomes" id="UP000007014">
    <property type="component" value="Chromosome 5"/>
</dbReference>
<dbReference type="GO" id="GO:0051301">
    <property type="term" value="P:cell division"/>
    <property type="evidence" value="ECO:0007669"/>
    <property type="project" value="UniProtKB-KW"/>
</dbReference>
<keyword evidence="4" id="KW-0132">Cell division</keyword>
<dbReference type="GO" id="GO:0005634">
    <property type="term" value="C:nucleus"/>
    <property type="evidence" value="ECO:0007669"/>
    <property type="project" value="TreeGrafter"/>
</dbReference>
<dbReference type="KEGG" id="cme:CYME_CME082C"/>
<reference evidence="4 5" key="1">
    <citation type="journal article" date="2004" name="Nature">
        <title>Genome sequence of the ultrasmall unicellular red alga Cyanidioschyzon merolae 10D.</title>
        <authorList>
            <person name="Matsuzaki M."/>
            <person name="Misumi O."/>
            <person name="Shin-i T."/>
            <person name="Maruyama S."/>
            <person name="Takahara M."/>
            <person name="Miyagishima S."/>
            <person name="Mori T."/>
            <person name="Nishida K."/>
            <person name="Yagisawa F."/>
            <person name="Nishida K."/>
            <person name="Yoshida Y."/>
            <person name="Nishimura Y."/>
            <person name="Nakao S."/>
            <person name="Kobayashi T."/>
            <person name="Momoyama Y."/>
            <person name="Higashiyama T."/>
            <person name="Minoda A."/>
            <person name="Sano M."/>
            <person name="Nomoto H."/>
            <person name="Oishi K."/>
            <person name="Hayashi H."/>
            <person name="Ohta F."/>
            <person name="Nishizaka S."/>
            <person name="Haga S."/>
            <person name="Miura S."/>
            <person name="Morishita T."/>
            <person name="Kabeya Y."/>
            <person name="Terasawa K."/>
            <person name="Suzuki Y."/>
            <person name="Ishii Y."/>
            <person name="Asakawa S."/>
            <person name="Takano H."/>
            <person name="Ohta N."/>
            <person name="Kuroiwa H."/>
            <person name="Tanaka K."/>
            <person name="Shimizu N."/>
            <person name="Sugano S."/>
            <person name="Sato N."/>
            <person name="Nozaki H."/>
            <person name="Ogasawara N."/>
            <person name="Kohara Y."/>
            <person name="Kuroiwa T."/>
        </authorList>
    </citation>
    <scope>NUCLEOTIDE SEQUENCE [LARGE SCALE GENOMIC DNA]</scope>
    <source>
        <strain evidence="4 5">10D</strain>
    </source>
</reference>
<dbReference type="PANTHER" id="PTHR10763:SF26">
    <property type="entry name" value="CELL DIVISION CONTROL PROTEIN 6 HOMOLOG"/>
    <property type="match status" value="1"/>
</dbReference>
<dbReference type="RefSeq" id="XP_005535594.1">
    <property type="nucleotide sequence ID" value="XM_005535537.1"/>
</dbReference>
<keyword evidence="4" id="KW-0131">Cell cycle</keyword>
<dbReference type="Pfam" id="PF13191">
    <property type="entry name" value="AAA_16"/>
    <property type="match status" value="1"/>
</dbReference>
<name>M1VFL0_CYAM1</name>
<keyword evidence="5" id="KW-1185">Reference proteome</keyword>
<dbReference type="GO" id="GO:0006270">
    <property type="term" value="P:DNA replication initiation"/>
    <property type="evidence" value="ECO:0007669"/>
    <property type="project" value="TreeGrafter"/>
</dbReference>
<dbReference type="PANTHER" id="PTHR10763">
    <property type="entry name" value="CELL DIVISION CONTROL PROTEIN 6-RELATED"/>
    <property type="match status" value="1"/>
</dbReference>
<reference evidence="4 5" key="2">
    <citation type="journal article" date="2007" name="BMC Biol.">
        <title>A 100%-complete sequence reveals unusually simple genomic features in the hot-spring red alga Cyanidioschyzon merolae.</title>
        <authorList>
            <person name="Nozaki H."/>
            <person name="Takano H."/>
            <person name="Misumi O."/>
            <person name="Terasawa K."/>
            <person name="Matsuzaki M."/>
            <person name="Maruyama S."/>
            <person name="Nishida K."/>
            <person name="Yagisawa F."/>
            <person name="Yoshida Y."/>
            <person name="Fujiwara T."/>
            <person name="Takio S."/>
            <person name="Tamura K."/>
            <person name="Chung S.J."/>
            <person name="Nakamura S."/>
            <person name="Kuroiwa H."/>
            <person name="Tanaka K."/>
            <person name="Sato N."/>
            <person name="Kuroiwa T."/>
        </authorList>
    </citation>
    <scope>NUCLEOTIDE SEQUENCE [LARGE SCALE GENOMIC DNA]</scope>
    <source>
        <strain evidence="4 5">10D</strain>
    </source>
</reference>
<feature type="region of interest" description="Disordered" evidence="2">
    <location>
        <begin position="45"/>
        <end position="83"/>
    </location>
</feature>
<keyword evidence="1" id="KW-0235">DNA replication</keyword>
<dbReference type="SMART" id="SM00382">
    <property type="entry name" value="AAA"/>
    <property type="match status" value="1"/>
</dbReference>
<dbReference type="SUPFAM" id="SSF52540">
    <property type="entry name" value="P-loop containing nucleoside triphosphate hydrolases"/>
    <property type="match status" value="1"/>
</dbReference>
<accession>M1VFL0</accession>
<dbReference type="InterPro" id="IPR027417">
    <property type="entry name" value="P-loop_NTPase"/>
</dbReference>
<dbReference type="OMA" id="WPTDEVY"/>
<dbReference type="Gramene" id="CME082CT">
    <property type="protein sequence ID" value="CME082CT"/>
    <property type="gene ID" value="CME082C"/>
</dbReference>
<feature type="compositionally biased region" description="Low complexity" evidence="2">
    <location>
        <begin position="65"/>
        <end position="83"/>
    </location>
</feature>
<dbReference type="OrthoDB" id="1926878at2759"/>
<evidence type="ECO:0000256" key="1">
    <source>
        <dbReference type="ARBA" id="ARBA00022705"/>
    </source>
</evidence>
<dbReference type="Gene3D" id="3.40.50.300">
    <property type="entry name" value="P-loop containing nucleotide triphosphate hydrolases"/>
    <property type="match status" value="1"/>
</dbReference>
<dbReference type="HOGENOM" id="CLU_549054_0_0_1"/>
<gene>
    <name evidence="4" type="ORF">CYME_CME082C</name>
</gene>
<evidence type="ECO:0000259" key="3">
    <source>
        <dbReference type="SMART" id="SM00382"/>
    </source>
</evidence>
<feature type="domain" description="AAA+ ATPase" evidence="3">
    <location>
        <begin position="104"/>
        <end position="271"/>
    </location>
</feature>
<dbReference type="Gene3D" id="1.10.8.60">
    <property type="match status" value="1"/>
</dbReference>
<evidence type="ECO:0000256" key="2">
    <source>
        <dbReference type="SAM" id="MobiDB-lite"/>
    </source>
</evidence>
<sequence length="497" mass="53472">MSRQVQDTMEGFFKSCKRQRINLTSTKTKQGLAATECLKEKQCSSLGATPEGTGAGRAPQRSPRRTQQAGAQAGASAPDAPPAGRAVEFQRVCRALETLLRDGTSESLFIAGLPGSGKTYVVERALAAFRTRLQGVHINLAGILRDDMLIETLANALAPPKTTGARLRANGAGQARRQATRSLGANPQAIDTLLQSRLQGNRRPLCLVLDEIDLWLTQRGRRSLAYSLLTIPTRFPEHCCIIGIANALDFTERVLPALRCATSIEPNVLIFTPYTAEDLIAIAVERLLEQGCAQTASRDGIEASALELAARKVAAAHQGDVRTMLSACRSIVDKATETRPSAHSAVAALQAVVTQLYSKPNANSVLETIRSLPTQQQMILWVLAQNAHSTAITLRDLCAEARRLFTKLRLDPVDLSTLHEICSISLRHHGMVTYAAACKRGAQYGLSLPSAKVRLQIAPADVYDALRATPSLHALLGSAAVPSYESAHGHVECARTA</sequence>
<organism evidence="4 5">
    <name type="scientific">Cyanidioschyzon merolae (strain NIES-3377 / 10D)</name>
    <name type="common">Unicellular red alga</name>
    <dbReference type="NCBI Taxonomy" id="280699"/>
    <lineage>
        <taxon>Eukaryota</taxon>
        <taxon>Rhodophyta</taxon>
        <taxon>Bangiophyceae</taxon>
        <taxon>Cyanidiales</taxon>
        <taxon>Cyanidiaceae</taxon>
        <taxon>Cyanidioschyzon</taxon>
    </lineage>
</organism>
<protein>
    <submittedName>
        <fullName evidence="4">Similar to cell division cycle protein CDC6</fullName>
    </submittedName>
</protein>
<evidence type="ECO:0000313" key="4">
    <source>
        <dbReference type="EMBL" id="BAM79308.1"/>
    </source>
</evidence>
<dbReference type="InterPro" id="IPR041664">
    <property type="entry name" value="AAA_16"/>
</dbReference>
<proteinExistence type="predicted"/>
<dbReference type="AlphaFoldDB" id="M1VFL0"/>